<dbReference type="InterPro" id="IPR017978">
    <property type="entry name" value="GPCR_3_C"/>
</dbReference>
<evidence type="ECO:0000256" key="7">
    <source>
        <dbReference type="ARBA" id="ARBA00023136"/>
    </source>
</evidence>
<evidence type="ECO:0000256" key="3">
    <source>
        <dbReference type="ARBA" id="ARBA00022475"/>
    </source>
</evidence>
<feature type="signal peptide" evidence="13">
    <location>
        <begin position="1"/>
        <end position="17"/>
    </location>
</feature>
<evidence type="ECO:0000256" key="6">
    <source>
        <dbReference type="ARBA" id="ARBA00023040"/>
    </source>
</evidence>
<feature type="compositionally biased region" description="Polar residues" evidence="11">
    <location>
        <begin position="951"/>
        <end position="971"/>
    </location>
</feature>
<dbReference type="GO" id="GO:0007216">
    <property type="term" value="P:G protein-coupled glutamate receptor signaling pathway"/>
    <property type="evidence" value="ECO:0000318"/>
    <property type="project" value="GO_Central"/>
</dbReference>
<evidence type="ECO:0000256" key="5">
    <source>
        <dbReference type="ARBA" id="ARBA00022989"/>
    </source>
</evidence>
<feature type="transmembrane region" description="Helical" evidence="12">
    <location>
        <begin position="842"/>
        <end position="862"/>
    </location>
</feature>
<dbReference type="GO" id="GO:0051966">
    <property type="term" value="P:regulation of synaptic transmission, glutamatergic"/>
    <property type="evidence" value="ECO:0000318"/>
    <property type="project" value="GO_Central"/>
</dbReference>
<dbReference type="GO" id="GO:0001641">
    <property type="term" value="F:group II metabotropic glutamate receptor activity"/>
    <property type="evidence" value="ECO:0000318"/>
    <property type="project" value="GO_Central"/>
</dbReference>
<evidence type="ECO:0000256" key="11">
    <source>
        <dbReference type="SAM" id="MobiDB-lite"/>
    </source>
</evidence>
<sequence>MLSVILIIVHVGHSIQSASKANQLSFGEQIPIDMSRVETIKTQKSEYSSESTVQPIRSIRIDGDIILGGVFPVHSKETRYYYGNKICGDIAETRGVHRVEAMMYAIDKINNDTDLLRGMKLGALIMDSCSTPAFALNQSLDFVRDLIGTSDLSGYQCNDGSVPTEKQSFRKSVAAVVGGSYSSVTVQVANLLRLFQIAQISPASTNNDLSDKKRFEFFARTVPSDHYQARAMVSIAREFNWTYVSLLYTADEYGDQGADSFKVAAKDTINGTYRQICIDDSKRVDTEKTKETKKAITELMQKMQSNHDYGWGQVVVLFANTDSIQKIMNITSQVMEEMGEWTVNGKKKKIIWLASEGWDRNNKNYMVDNLWKAADGAIVLMLKSPSIPGFDEYYKSLRPGTPTFERNGWLKELWREKYNCRFSDDPEWAGKERCENKTHTGSFHADDKVQFTINAVYAIAYALDAMYRDECPSQIVQNTWITRNSPKISNCDALSKIDGNKFYKNYLLKVKFNEGDGPASYTILNYQPDLDENGDIESNSTKAPYVEVGEWLEGQLTIKHELMHWNVRNNKLPLTLRVKNPQPASVCMEECKPNQRKQITDNCCWACVECHPYQYKPNDTTCIDCDLGLMPSPDRLRCEPVNDLVYMEWATPYAIIPTLLAIIGIVATIFVIVVFTPVVKASGRELSYILLGAIILSYLMTFILLAKPTAITCGIKRIGIGFAFSTLYAAMFVKTNRIARIFAQATRSAVRPCCISPLSQVGLTAALVGFQFGYCLIWLFVKPPDVKKDFEMVGRSTAVLTCNVPDHHFLYSLIYDVILVVLCTVFAVKTRKVPENFNETKFIGFSMYTTCVMWVAWISFYFGTKSNFMLQISSLCISISMSANVALICIFSPKVYIILFEKHKNVRKPDGEYMLSKRSFNNNRANSTYATSDEPSQYTSLLAEQRRKSEYSSTRKLSQPSTGSSAQDTFL</sequence>
<keyword evidence="10" id="KW-0807">Transducer</keyword>
<accession>A0A2A6B2F9</accession>
<dbReference type="InterPro" id="IPR050726">
    <property type="entry name" value="mGluR"/>
</dbReference>
<organism evidence="14 15">
    <name type="scientific">Pristionchus pacificus</name>
    <name type="common">Parasitic nematode worm</name>
    <dbReference type="NCBI Taxonomy" id="54126"/>
    <lineage>
        <taxon>Eukaryota</taxon>
        <taxon>Metazoa</taxon>
        <taxon>Ecdysozoa</taxon>
        <taxon>Nematoda</taxon>
        <taxon>Chromadorea</taxon>
        <taxon>Rhabditida</taxon>
        <taxon>Rhabditina</taxon>
        <taxon>Diplogasteromorpha</taxon>
        <taxon>Diplogasteroidea</taxon>
        <taxon>Neodiplogasteridae</taxon>
        <taxon>Pristionchus</taxon>
    </lineage>
</organism>
<dbReference type="PROSITE" id="PS50259">
    <property type="entry name" value="G_PROTEIN_RECEP_F3_4"/>
    <property type="match status" value="1"/>
</dbReference>
<feature type="transmembrane region" description="Helical" evidence="12">
    <location>
        <begin position="686"/>
        <end position="706"/>
    </location>
</feature>
<evidence type="ECO:0000256" key="10">
    <source>
        <dbReference type="ARBA" id="ARBA00023224"/>
    </source>
</evidence>
<evidence type="ECO:0000256" key="9">
    <source>
        <dbReference type="ARBA" id="ARBA00023180"/>
    </source>
</evidence>
<keyword evidence="15" id="KW-1185">Reference proteome</keyword>
<evidence type="ECO:0000256" key="2">
    <source>
        <dbReference type="ARBA" id="ARBA00007242"/>
    </source>
</evidence>
<feature type="compositionally biased region" description="Polar residues" evidence="11">
    <location>
        <begin position="926"/>
        <end position="942"/>
    </location>
</feature>
<keyword evidence="13" id="KW-0732">Signal</keyword>
<dbReference type="EnsemblMetazoa" id="PPA39818.1">
    <property type="protein sequence ID" value="PPA39818.1"/>
    <property type="gene ID" value="WBGene00278187"/>
</dbReference>
<evidence type="ECO:0000256" key="1">
    <source>
        <dbReference type="ARBA" id="ARBA00004651"/>
    </source>
</evidence>
<keyword evidence="8" id="KW-0675">Receptor</keyword>
<dbReference type="SUPFAM" id="SSF53822">
    <property type="entry name" value="Periplasmic binding protein-like I"/>
    <property type="match status" value="1"/>
</dbReference>
<dbReference type="FunFam" id="3.40.50.2300:FF:000362">
    <property type="entry name" value="Probable metabotropic glutamate receptor mgl-1"/>
    <property type="match status" value="1"/>
</dbReference>
<keyword evidence="4 12" id="KW-0812">Transmembrane</keyword>
<evidence type="ECO:0000256" key="4">
    <source>
        <dbReference type="ARBA" id="ARBA00022692"/>
    </source>
</evidence>
<feature type="transmembrane region" description="Helical" evidence="12">
    <location>
        <begin position="809"/>
        <end position="830"/>
    </location>
</feature>
<dbReference type="Pfam" id="PF01094">
    <property type="entry name" value="ANF_receptor"/>
    <property type="match status" value="1"/>
</dbReference>
<dbReference type="Gene3D" id="3.40.50.2300">
    <property type="match status" value="2"/>
</dbReference>
<evidence type="ECO:0000256" key="12">
    <source>
        <dbReference type="SAM" id="Phobius"/>
    </source>
</evidence>
<dbReference type="InterPro" id="IPR038550">
    <property type="entry name" value="GPCR_3_9-Cys_sf"/>
</dbReference>
<dbReference type="InterPro" id="IPR028082">
    <property type="entry name" value="Peripla_BP_I"/>
</dbReference>
<gene>
    <name evidence="14" type="primary">WBGene00278187</name>
</gene>
<dbReference type="PRINTS" id="PR00593">
    <property type="entry name" value="MTABOTROPICR"/>
</dbReference>
<proteinExistence type="inferred from homology"/>
<dbReference type="AlphaFoldDB" id="A0A2A6B2F9"/>
<dbReference type="Gene3D" id="2.10.50.30">
    <property type="entry name" value="GPCR, family 3, nine cysteines domain"/>
    <property type="match status" value="1"/>
</dbReference>
<reference evidence="14" key="2">
    <citation type="submission" date="2022-06" db="UniProtKB">
        <authorList>
            <consortium name="EnsemblMetazoa"/>
        </authorList>
    </citation>
    <scope>IDENTIFICATION</scope>
    <source>
        <strain evidence="14">PS312</strain>
    </source>
</reference>
<evidence type="ECO:0000256" key="8">
    <source>
        <dbReference type="ARBA" id="ARBA00023170"/>
    </source>
</evidence>
<dbReference type="PANTHER" id="PTHR24060">
    <property type="entry name" value="METABOTROPIC GLUTAMATE RECEPTOR"/>
    <property type="match status" value="1"/>
</dbReference>
<dbReference type="InterPro" id="IPR000337">
    <property type="entry name" value="GPCR_3"/>
</dbReference>
<dbReference type="Pfam" id="PF00003">
    <property type="entry name" value="7tm_3"/>
    <property type="match status" value="1"/>
</dbReference>
<feature type="transmembrane region" description="Helical" evidence="12">
    <location>
        <begin position="868"/>
        <end position="899"/>
    </location>
</feature>
<keyword evidence="5 12" id="KW-1133">Transmembrane helix</keyword>
<dbReference type="Proteomes" id="UP000005239">
    <property type="component" value="Unassembled WGS sequence"/>
</dbReference>
<feature type="transmembrane region" description="Helical" evidence="12">
    <location>
        <begin position="654"/>
        <end position="679"/>
    </location>
</feature>
<keyword evidence="7 12" id="KW-0472">Membrane</keyword>
<dbReference type="PRINTS" id="PR00248">
    <property type="entry name" value="GPCRMGR"/>
</dbReference>
<evidence type="ECO:0000256" key="13">
    <source>
        <dbReference type="SAM" id="SignalP"/>
    </source>
</evidence>
<evidence type="ECO:0000313" key="15">
    <source>
        <dbReference type="Proteomes" id="UP000005239"/>
    </source>
</evidence>
<reference evidence="15" key="1">
    <citation type="journal article" date="2008" name="Nat. Genet.">
        <title>The Pristionchus pacificus genome provides a unique perspective on nematode lifestyle and parasitism.</title>
        <authorList>
            <person name="Dieterich C."/>
            <person name="Clifton S.W."/>
            <person name="Schuster L.N."/>
            <person name="Chinwalla A."/>
            <person name="Delehaunty K."/>
            <person name="Dinkelacker I."/>
            <person name="Fulton L."/>
            <person name="Fulton R."/>
            <person name="Godfrey J."/>
            <person name="Minx P."/>
            <person name="Mitreva M."/>
            <person name="Roeseler W."/>
            <person name="Tian H."/>
            <person name="Witte H."/>
            <person name="Yang S.P."/>
            <person name="Wilson R.K."/>
            <person name="Sommer R.J."/>
        </authorList>
    </citation>
    <scope>NUCLEOTIDE SEQUENCE [LARGE SCALE GENOMIC DNA]</scope>
    <source>
        <strain evidence="15">PS312</strain>
    </source>
</reference>
<dbReference type="OrthoDB" id="5842558at2759"/>
<dbReference type="PROSITE" id="PS00981">
    <property type="entry name" value="G_PROTEIN_RECEP_F3_3"/>
    <property type="match status" value="1"/>
</dbReference>
<comment type="subcellular location">
    <subcellularLocation>
        <location evidence="1">Cell membrane</location>
        <topology evidence="1">Multi-pass membrane protein</topology>
    </subcellularLocation>
</comment>
<dbReference type="PROSITE" id="PS00979">
    <property type="entry name" value="G_PROTEIN_RECEP_F3_1"/>
    <property type="match status" value="1"/>
</dbReference>
<dbReference type="InterPro" id="IPR001828">
    <property type="entry name" value="ANF_lig-bd_rcpt"/>
</dbReference>
<feature type="transmembrane region" description="Helical" evidence="12">
    <location>
        <begin position="718"/>
        <end position="739"/>
    </location>
</feature>
<comment type="similarity">
    <text evidence="2">Belongs to the G-protein coupled receptor 3 family.</text>
</comment>
<evidence type="ECO:0000313" key="14">
    <source>
        <dbReference type="EnsemblMetazoa" id="PPA39818.1"/>
    </source>
</evidence>
<keyword evidence="3" id="KW-1003">Cell membrane</keyword>
<dbReference type="GO" id="GO:0005886">
    <property type="term" value="C:plasma membrane"/>
    <property type="evidence" value="ECO:0000318"/>
    <property type="project" value="GO_Central"/>
</dbReference>
<dbReference type="InterPro" id="IPR017979">
    <property type="entry name" value="GPCR_3_CS"/>
</dbReference>
<dbReference type="InterPro" id="IPR000162">
    <property type="entry name" value="GPCR_3_mtglu_rcpt"/>
</dbReference>
<accession>A0A8R1USM3</accession>
<dbReference type="PROSITE" id="PS00980">
    <property type="entry name" value="G_PROTEIN_RECEP_F3_2"/>
    <property type="match status" value="1"/>
</dbReference>
<name>A0A2A6B2F9_PRIPA</name>
<feature type="transmembrane region" description="Helical" evidence="12">
    <location>
        <begin position="760"/>
        <end position="781"/>
    </location>
</feature>
<keyword evidence="6" id="KW-0297">G-protein coupled receptor</keyword>
<feature type="region of interest" description="Disordered" evidence="11">
    <location>
        <begin position="926"/>
        <end position="971"/>
    </location>
</feature>
<feature type="chain" id="PRO_5043769587" evidence="13">
    <location>
        <begin position="18"/>
        <end position="971"/>
    </location>
</feature>
<keyword evidence="9" id="KW-0325">Glycoprotein</keyword>
<protein>
    <submittedName>
        <fullName evidence="14">Mgl-1</fullName>
    </submittedName>
</protein>